<dbReference type="STRING" id="47500.AF333_26000"/>
<name>A0A0D1YLN4_ANEMI</name>
<dbReference type="RefSeq" id="WP_043063671.1">
    <property type="nucleotide sequence ID" value="NZ_BJOA01000175.1"/>
</dbReference>
<sequence>MAYNKQTWKDEIPDLTKPIKDASGKQKMDPQTGRPLYELVQEGTRITSARLNHAEQGIEDAHILIEQLAKEWGGSFVASPSGTAGFQFIAAGLTASWTAGVGYVAGRRFEVAAGSLTLNPTQGQYIYLDTDGVVKRTTSQATANAGLLLWYFATDASKVITSTDRRRTITPDTFAKKEEVVLKEPGKGLSTNDYNNTKKAKVQEHGERLQEHDQRLTVIEDEMGEAAPIPATLKPGIQTITADRTTPFNISSIKGRTLADLLGRDGNCEDASKWDSWQGTLALDTNNKVFGNNGIKISSALSNGYFSLFKDKSKVQIRAGRYYIGLAEVKNGTAPSAIYVNFAGIGGISGATQSILKKSADTSQFNTVYTKLSATSDNPTNFDVCCAASTAIGQYFYVDAIRLYEITAAEYAALDSMTPEQIAAKYPYVDDVKPVRNPYAIRYGKNLLPPFTEWSIYDSSITVKSPYSIEINKEKSGINSNESFAEIKYWAKVQPNTTYTITFNGTANFWVGDNDSNKNRINTPFVGDKPAGVYVFTTKSNTGYLEVVINQNERSAVGSAPYIANNPMLNIGSTALPFEPQNNDYVFYDVSLHSNVDGTVRDELFYRDGQLSKLEKFREIVLDGNLSYEVQADKTGFKNITIKGLNSPNVGLIYGVKFDGKILKNVTTGGFDIQDNTYSIGDGNIYITISDIDSGWGENYTPSEGEIKAYFNGWKMYDNVTHANPYLGTGTRAWVKLSKMVNGKFVGIGDGVDATNTLPTSLADGGYTPYRLIYQLAQPVEVPVTSEGKITLHEGTNVLEVGTGVVIRESIDNPNQAKYNGYENQINRISGSTKLANRADRIFSVYKNTMEDRVWILDSAQGLGYGHVRAFAIGDYTAGKSLVDPNATYSVTYLVLDRYAFTAPLIDLQGEYQTKLAAVVAEMVEDATNLETRVSVVEMQYARKQPYPVIKANLVNGFTTFYPDINSVTYQKTDNNLVLLTGIVIPVVNSPATTIYKLPVGFRPKSRRVVLTSIQYIDANTARPVTFNIEQDGRVCVGDHWLTGGWVLLSGTFISEQ</sequence>
<proteinExistence type="predicted"/>
<evidence type="ECO:0000256" key="1">
    <source>
        <dbReference type="SAM" id="MobiDB-lite"/>
    </source>
</evidence>
<dbReference type="EMBL" id="FNED01000048">
    <property type="protein sequence ID" value="SDK31199.1"/>
    <property type="molecule type" value="Genomic_DNA"/>
</dbReference>
<reference evidence="3 5" key="2">
    <citation type="submission" date="2016-10" db="EMBL/GenBank/DDBJ databases">
        <authorList>
            <person name="de Groot N.N."/>
        </authorList>
    </citation>
    <scope>NUCLEOTIDE SEQUENCE [LARGE SCALE GENOMIC DNA]</scope>
    <source>
        <strain evidence="3 5">DSM 2895</strain>
    </source>
</reference>
<dbReference type="OrthoDB" id="2667186at2"/>
<feature type="compositionally biased region" description="Basic and acidic residues" evidence="1">
    <location>
        <begin position="7"/>
        <end position="28"/>
    </location>
</feature>
<dbReference type="Proteomes" id="UP000037269">
    <property type="component" value="Unassembled WGS sequence"/>
</dbReference>
<dbReference type="PATRIC" id="fig|47500.8.peg.121"/>
<evidence type="ECO:0000313" key="5">
    <source>
        <dbReference type="Proteomes" id="UP000182836"/>
    </source>
</evidence>
<dbReference type="EMBL" id="LGUG01000005">
    <property type="protein sequence ID" value="KON93124.1"/>
    <property type="molecule type" value="Genomic_DNA"/>
</dbReference>
<dbReference type="AlphaFoldDB" id="A0A0D1YLN4"/>
<evidence type="ECO:0000313" key="2">
    <source>
        <dbReference type="EMBL" id="KON93124.1"/>
    </source>
</evidence>
<evidence type="ECO:0000313" key="4">
    <source>
        <dbReference type="Proteomes" id="UP000037269"/>
    </source>
</evidence>
<dbReference type="Proteomes" id="UP000182836">
    <property type="component" value="Unassembled WGS sequence"/>
</dbReference>
<feature type="region of interest" description="Disordered" evidence="1">
    <location>
        <begin position="1"/>
        <end position="31"/>
    </location>
</feature>
<evidence type="ECO:0000313" key="3">
    <source>
        <dbReference type="EMBL" id="SDK31199.1"/>
    </source>
</evidence>
<organism evidence="2 4">
    <name type="scientific">Aneurinibacillus migulanus</name>
    <name type="common">Bacillus migulanus</name>
    <dbReference type="NCBI Taxonomy" id="47500"/>
    <lineage>
        <taxon>Bacteria</taxon>
        <taxon>Bacillati</taxon>
        <taxon>Bacillota</taxon>
        <taxon>Bacilli</taxon>
        <taxon>Bacillales</taxon>
        <taxon>Paenibacillaceae</taxon>
        <taxon>Aneurinibacillus group</taxon>
        <taxon>Aneurinibacillus</taxon>
    </lineage>
</organism>
<protein>
    <submittedName>
        <fullName evidence="2">Uncharacterized protein</fullName>
    </submittedName>
</protein>
<reference evidence="2 4" key="1">
    <citation type="submission" date="2015-07" db="EMBL/GenBank/DDBJ databases">
        <title>Fjat-14205 dsm 2895.</title>
        <authorList>
            <person name="Liu B."/>
            <person name="Wang J."/>
            <person name="Zhu Y."/>
            <person name="Liu G."/>
            <person name="Chen Q."/>
            <person name="Chen Z."/>
            <person name="Lan J."/>
            <person name="Che J."/>
            <person name="Ge C."/>
            <person name="Shi H."/>
            <person name="Pan Z."/>
            <person name="Liu X."/>
        </authorList>
    </citation>
    <scope>NUCLEOTIDE SEQUENCE [LARGE SCALE GENOMIC DNA]</scope>
    <source>
        <strain evidence="2 4">DSM 2895</strain>
    </source>
</reference>
<accession>A0A0D1YLN4</accession>
<dbReference type="Gene3D" id="2.60.120.260">
    <property type="entry name" value="Galactose-binding domain-like"/>
    <property type="match status" value="1"/>
</dbReference>
<gene>
    <name evidence="2" type="ORF">AF333_26000</name>
    <name evidence="3" type="ORF">SAMN04487909_14837</name>
</gene>
<dbReference type="GeneID" id="42308580"/>
<keyword evidence="4" id="KW-1185">Reference proteome</keyword>